<name>A0A8H9N3K7_VIBVL</name>
<dbReference type="GO" id="GO:0035438">
    <property type="term" value="F:cyclic-di-GMP binding"/>
    <property type="evidence" value="ECO:0007669"/>
    <property type="project" value="InterPro"/>
</dbReference>
<dbReference type="Gene3D" id="2.40.10.220">
    <property type="entry name" value="predicted glycosyltransferase like domains"/>
    <property type="match status" value="1"/>
</dbReference>
<evidence type="ECO:0000259" key="1">
    <source>
        <dbReference type="Pfam" id="PF07238"/>
    </source>
</evidence>
<accession>A0A8H9N3K7</accession>
<reference evidence="2" key="1">
    <citation type="journal article" date="2018" name="Genome Biol.">
        <title>SKESA: strategic k-mer extension for scrupulous assemblies.</title>
        <authorList>
            <person name="Souvorov A."/>
            <person name="Agarwala R."/>
            <person name="Lipman D.J."/>
        </authorList>
    </citation>
    <scope>NUCLEOTIDE SEQUENCE</scope>
    <source>
        <strain evidence="2">BCW_3452</strain>
    </source>
</reference>
<dbReference type="SUPFAM" id="SSF141371">
    <property type="entry name" value="PilZ domain-like"/>
    <property type="match status" value="1"/>
</dbReference>
<proteinExistence type="predicted"/>
<dbReference type="EMBL" id="DACRBY010000032">
    <property type="protein sequence ID" value="HAS8542163.1"/>
    <property type="molecule type" value="Genomic_DNA"/>
</dbReference>
<evidence type="ECO:0000313" key="2">
    <source>
        <dbReference type="EMBL" id="HAS8542163.1"/>
    </source>
</evidence>
<reference evidence="2" key="2">
    <citation type="submission" date="2019-01" db="EMBL/GenBank/DDBJ databases">
        <authorList>
            <consortium name="NCBI Pathogen Detection Project"/>
        </authorList>
    </citation>
    <scope>NUCLEOTIDE SEQUENCE</scope>
    <source>
        <strain evidence="2">BCW_3452</strain>
    </source>
</reference>
<protein>
    <submittedName>
        <fullName evidence="2">PilZ domain-containing protein</fullName>
    </submittedName>
</protein>
<dbReference type="Proteomes" id="UP000863257">
    <property type="component" value="Unassembled WGS sequence"/>
</dbReference>
<dbReference type="Pfam" id="PF07238">
    <property type="entry name" value="PilZ"/>
    <property type="match status" value="1"/>
</dbReference>
<comment type="caution">
    <text evidence="2">The sequence shown here is derived from an EMBL/GenBank/DDBJ whole genome shotgun (WGS) entry which is preliminary data.</text>
</comment>
<sequence>MLSERKLPRFGCSITCVVEKGGDNLPAQIVDISGSGLAFIPDVSNTEISINQGERLNLKICMSEFSKYEHILACEIQTAWSDGLLVAAEISKIDEVNYKRWFLMIHKVIFGERDG</sequence>
<gene>
    <name evidence="2" type="ORF">I7730_20450</name>
</gene>
<dbReference type="AlphaFoldDB" id="A0A8H9N3K7"/>
<feature type="domain" description="PilZ" evidence="1">
    <location>
        <begin position="5"/>
        <end position="95"/>
    </location>
</feature>
<organism evidence="2">
    <name type="scientific">Vibrio vulnificus</name>
    <dbReference type="NCBI Taxonomy" id="672"/>
    <lineage>
        <taxon>Bacteria</taxon>
        <taxon>Pseudomonadati</taxon>
        <taxon>Pseudomonadota</taxon>
        <taxon>Gammaproteobacteria</taxon>
        <taxon>Vibrionales</taxon>
        <taxon>Vibrionaceae</taxon>
        <taxon>Vibrio</taxon>
    </lineage>
</organism>
<dbReference type="InterPro" id="IPR009875">
    <property type="entry name" value="PilZ_domain"/>
</dbReference>